<dbReference type="RefSeq" id="WP_015957255.1">
    <property type="nucleotide sequence ID" value="NC_011729.1"/>
</dbReference>
<dbReference type="Proteomes" id="UP000002384">
    <property type="component" value="Chromosome"/>
</dbReference>
<dbReference type="HOGENOM" id="CLU_037990_10_1_3"/>
<dbReference type="AlphaFoldDB" id="B7KJK2"/>
<dbReference type="STRING" id="65393.PCC7424_5332"/>
<evidence type="ECO:0000313" key="2">
    <source>
        <dbReference type="EMBL" id="ACK73679.1"/>
    </source>
</evidence>
<dbReference type="KEGG" id="cyc:PCC7424_5332"/>
<feature type="domain" description="Methyltransferase type 11" evidence="1">
    <location>
        <begin position="49"/>
        <end position="145"/>
    </location>
</feature>
<sequence>MSDNFFERKANFFDRWAPNYDILFTTVFYQAIHKRMLEYVELRSAANVLDLGCGTGRLLHRLATQFPHLRGTGLDLSKEMLRQARQRNQYPKRLIYIQGNAESLPFAQGQFDAVFNTISFLHYPNPTQVLSEVKRVLNQGGRFYLADYSTTRKVKLPFVPGQLKFYPLQQREYLADQVGLKTLAHHYLLSNVFLTILRA</sequence>
<reference evidence="3" key="1">
    <citation type="journal article" date="2011" name="MBio">
        <title>Novel metabolic attributes of the genus Cyanothece, comprising a group of unicellular nitrogen-fixing Cyanobacteria.</title>
        <authorList>
            <person name="Bandyopadhyay A."/>
            <person name="Elvitigala T."/>
            <person name="Welsh E."/>
            <person name="Stockel J."/>
            <person name="Liberton M."/>
            <person name="Min H."/>
            <person name="Sherman L.A."/>
            <person name="Pakrasi H.B."/>
        </authorList>
    </citation>
    <scope>NUCLEOTIDE SEQUENCE [LARGE SCALE GENOMIC DNA]</scope>
    <source>
        <strain evidence="3">PCC 7424</strain>
    </source>
</reference>
<accession>B7KJK2</accession>
<proteinExistence type="predicted"/>
<dbReference type="InterPro" id="IPR029063">
    <property type="entry name" value="SAM-dependent_MTases_sf"/>
</dbReference>
<dbReference type="eggNOG" id="COG2226">
    <property type="taxonomic scope" value="Bacteria"/>
</dbReference>
<dbReference type="InterPro" id="IPR013216">
    <property type="entry name" value="Methyltransf_11"/>
</dbReference>
<evidence type="ECO:0000313" key="3">
    <source>
        <dbReference type="Proteomes" id="UP000002384"/>
    </source>
</evidence>
<dbReference type="OrthoDB" id="9772751at2"/>
<dbReference type="Gene3D" id="3.40.50.150">
    <property type="entry name" value="Vaccinia Virus protein VP39"/>
    <property type="match status" value="1"/>
</dbReference>
<evidence type="ECO:0000259" key="1">
    <source>
        <dbReference type="Pfam" id="PF08241"/>
    </source>
</evidence>
<name>B7KJK2_GLOC7</name>
<dbReference type="Pfam" id="PF08241">
    <property type="entry name" value="Methyltransf_11"/>
    <property type="match status" value="1"/>
</dbReference>
<dbReference type="CDD" id="cd02440">
    <property type="entry name" value="AdoMet_MTases"/>
    <property type="match status" value="1"/>
</dbReference>
<dbReference type="EMBL" id="CP001291">
    <property type="protein sequence ID" value="ACK73679.1"/>
    <property type="molecule type" value="Genomic_DNA"/>
</dbReference>
<dbReference type="SUPFAM" id="SSF53335">
    <property type="entry name" value="S-adenosyl-L-methionine-dependent methyltransferases"/>
    <property type="match status" value="1"/>
</dbReference>
<dbReference type="GO" id="GO:0008757">
    <property type="term" value="F:S-adenosylmethionine-dependent methyltransferase activity"/>
    <property type="evidence" value="ECO:0007669"/>
    <property type="project" value="InterPro"/>
</dbReference>
<keyword evidence="2" id="KW-0489">Methyltransferase</keyword>
<dbReference type="PANTHER" id="PTHR43591">
    <property type="entry name" value="METHYLTRANSFERASE"/>
    <property type="match status" value="1"/>
</dbReference>
<protein>
    <submittedName>
        <fullName evidence="2">Methyltransferase type 11</fullName>
    </submittedName>
</protein>
<dbReference type="GO" id="GO:0032259">
    <property type="term" value="P:methylation"/>
    <property type="evidence" value="ECO:0007669"/>
    <property type="project" value="UniProtKB-KW"/>
</dbReference>
<organism evidence="2 3">
    <name type="scientific">Gloeothece citriformis (strain PCC 7424)</name>
    <name type="common">Cyanothece sp. (strain PCC 7424)</name>
    <dbReference type="NCBI Taxonomy" id="65393"/>
    <lineage>
        <taxon>Bacteria</taxon>
        <taxon>Bacillati</taxon>
        <taxon>Cyanobacteriota</taxon>
        <taxon>Cyanophyceae</taxon>
        <taxon>Oscillatoriophycideae</taxon>
        <taxon>Chroococcales</taxon>
        <taxon>Aphanothecaceae</taxon>
        <taxon>Gloeothece</taxon>
        <taxon>Gloeothece citriformis</taxon>
    </lineage>
</organism>
<keyword evidence="3" id="KW-1185">Reference proteome</keyword>
<gene>
    <name evidence="2" type="ordered locus">PCC7424_5332</name>
</gene>
<keyword evidence="2" id="KW-0808">Transferase</keyword>